<reference evidence="10" key="1">
    <citation type="submission" date="2023-03" db="EMBL/GenBank/DDBJ databases">
        <authorList>
            <person name="Pearce D."/>
        </authorList>
    </citation>
    <scope>NUCLEOTIDE SEQUENCE</scope>
    <source>
        <strain evidence="10">Mc</strain>
    </source>
</reference>
<keyword evidence="5 8" id="KW-0808">Transferase</keyword>
<dbReference type="EMBL" id="OX458332">
    <property type="protein sequence ID" value="CAI8725085.1"/>
    <property type="molecule type" value="Genomic_DNA"/>
</dbReference>
<evidence type="ECO:0000313" key="10">
    <source>
        <dbReference type="EMBL" id="CAI8725085.1"/>
    </source>
</evidence>
<evidence type="ECO:0000256" key="7">
    <source>
        <dbReference type="ARBA" id="ARBA00022756"/>
    </source>
</evidence>
<dbReference type="AlphaFoldDB" id="A0AA35XZ48"/>
<evidence type="ECO:0000313" key="11">
    <source>
        <dbReference type="Proteomes" id="UP001158598"/>
    </source>
</evidence>
<keyword evidence="4 8" id="KW-0489">Methyltransferase</keyword>
<evidence type="ECO:0000256" key="4">
    <source>
        <dbReference type="ARBA" id="ARBA00022603"/>
    </source>
</evidence>
<evidence type="ECO:0000256" key="1">
    <source>
        <dbReference type="ARBA" id="ARBA00000852"/>
    </source>
</evidence>
<dbReference type="InterPro" id="IPR050602">
    <property type="entry name" value="Malonyl-ACP_OMT"/>
</dbReference>
<evidence type="ECO:0000256" key="2">
    <source>
        <dbReference type="ARBA" id="ARBA00004746"/>
    </source>
</evidence>
<dbReference type="CDD" id="cd02440">
    <property type="entry name" value="AdoMet_MTases"/>
    <property type="match status" value="1"/>
</dbReference>
<dbReference type="PANTHER" id="PTHR13090">
    <property type="entry name" value="ARGININE-HYDROXYLASE NDUFAF5, MITOCHONDRIAL"/>
    <property type="match status" value="1"/>
</dbReference>
<dbReference type="NCBIfam" id="TIGR02072">
    <property type="entry name" value="BioC"/>
    <property type="match status" value="1"/>
</dbReference>
<dbReference type="GO" id="GO:0010340">
    <property type="term" value="F:carboxyl-O-methyltransferase activity"/>
    <property type="evidence" value="ECO:0007669"/>
    <property type="project" value="UniProtKB-UniRule"/>
</dbReference>
<dbReference type="InterPro" id="IPR011814">
    <property type="entry name" value="BioC"/>
</dbReference>
<dbReference type="InterPro" id="IPR029063">
    <property type="entry name" value="SAM-dependent_MTases_sf"/>
</dbReference>
<dbReference type="GO" id="GO:0102130">
    <property type="term" value="F:malonyl-CoA methyltransferase activity"/>
    <property type="evidence" value="ECO:0007669"/>
    <property type="project" value="UniProtKB-EC"/>
</dbReference>
<evidence type="ECO:0000256" key="6">
    <source>
        <dbReference type="ARBA" id="ARBA00022691"/>
    </source>
</evidence>
<keyword evidence="7 8" id="KW-0093">Biotin biosynthesis</keyword>
<dbReference type="EC" id="2.1.1.197" evidence="3 8"/>
<protein>
    <recommendedName>
        <fullName evidence="3 8">Malonyl-[acyl-carrier protein] O-methyltransferase</fullName>
        <shortName evidence="8">Malonyl-ACP O-methyltransferase</shortName>
        <ecNumber evidence="3 8">2.1.1.197</ecNumber>
    </recommendedName>
    <alternativeName>
        <fullName evidence="8">Biotin synthesis protein BioC</fullName>
    </alternativeName>
</protein>
<name>A0AA35XZ48_METCP</name>
<dbReference type="GO" id="GO:0009102">
    <property type="term" value="P:biotin biosynthetic process"/>
    <property type="evidence" value="ECO:0007669"/>
    <property type="project" value="UniProtKB-UniRule"/>
</dbReference>
<comment type="pathway">
    <text evidence="2 8">Cofactor biosynthesis; biotin biosynthesis.</text>
</comment>
<sequence>MNSLPRPDIGPFADTPEKRWVGVSFGAAAVGYDGVAALQREVGESLLAGIRHLGPPPARMLDLGAGTGHFSGLLVAAFPTAECLALDIAEGMLRFLRSHRPGADGMGLVVGDAEALPLADESVDLIFSNMAFQWCERLDRAISECCRVLRPGGRLAFSTFGEATLGELRMAWRAVDGYTHVNAFATRRSVEQELRAQGFTKIRLDARTLRRGYPSVLALMKELKALGARNLTRNRPRHLLSRHTLERVSEAYGRLPGMASAVTASFEVLTALVEK</sequence>
<comment type="function">
    <text evidence="8">Converts the free carboxyl group of a malonyl-thioester to its methyl ester by transfer of a methyl group from S-adenosyl-L-methionine (SAM). It allows to synthesize pimeloyl-ACP via the fatty acid synthetic pathway.</text>
</comment>
<gene>
    <name evidence="8 10" type="primary">bioC</name>
    <name evidence="10" type="ORF">MCNOR_0168</name>
</gene>
<dbReference type="GO" id="GO:0008757">
    <property type="term" value="F:S-adenosylmethionine-dependent methyltransferase activity"/>
    <property type="evidence" value="ECO:0007669"/>
    <property type="project" value="InterPro"/>
</dbReference>
<dbReference type="SUPFAM" id="SSF53335">
    <property type="entry name" value="S-adenosyl-L-methionine-dependent methyltransferases"/>
    <property type="match status" value="1"/>
</dbReference>
<evidence type="ECO:0000256" key="5">
    <source>
        <dbReference type="ARBA" id="ARBA00022679"/>
    </source>
</evidence>
<feature type="domain" description="Methyltransferase type 11" evidence="9">
    <location>
        <begin position="61"/>
        <end position="157"/>
    </location>
</feature>
<evidence type="ECO:0000256" key="8">
    <source>
        <dbReference type="HAMAP-Rule" id="MF_00835"/>
    </source>
</evidence>
<organism evidence="10 11">
    <name type="scientific">Methylococcus capsulatus</name>
    <dbReference type="NCBI Taxonomy" id="414"/>
    <lineage>
        <taxon>Bacteria</taxon>
        <taxon>Pseudomonadati</taxon>
        <taxon>Pseudomonadota</taxon>
        <taxon>Gammaproteobacteria</taxon>
        <taxon>Methylococcales</taxon>
        <taxon>Methylococcaceae</taxon>
        <taxon>Methylococcus</taxon>
    </lineage>
</organism>
<dbReference type="RefSeq" id="WP_026045911.1">
    <property type="nucleotide sequence ID" value="NZ_OX458332.1"/>
</dbReference>
<evidence type="ECO:0000259" key="9">
    <source>
        <dbReference type="Pfam" id="PF08241"/>
    </source>
</evidence>
<dbReference type="PANTHER" id="PTHR13090:SF1">
    <property type="entry name" value="ARGININE-HYDROXYLASE NDUFAF5, MITOCHONDRIAL"/>
    <property type="match status" value="1"/>
</dbReference>
<keyword evidence="6 8" id="KW-0949">S-adenosyl-L-methionine</keyword>
<comment type="similarity">
    <text evidence="8">Belongs to the methyltransferase superfamily.</text>
</comment>
<evidence type="ECO:0000256" key="3">
    <source>
        <dbReference type="ARBA" id="ARBA00012327"/>
    </source>
</evidence>
<comment type="catalytic activity">
    <reaction evidence="1 8">
        <text>malonyl-[ACP] + S-adenosyl-L-methionine = malonyl-[ACP] methyl ester + S-adenosyl-L-homocysteine</text>
        <dbReference type="Rhea" id="RHEA:17105"/>
        <dbReference type="Rhea" id="RHEA-COMP:9623"/>
        <dbReference type="Rhea" id="RHEA-COMP:9954"/>
        <dbReference type="ChEBI" id="CHEBI:57856"/>
        <dbReference type="ChEBI" id="CHEBI:59789"/>
        <dbReference type="ChEBI" id="CHEBI:78449"/>
        <dbReference type="ChEBI" id="CHEBI:78845"/>
        <dbReference type="EC" id="2.1.1.197"/>
    </reaction>
</comment>
<proteinExistence type="inferred from homology"/>
<dbReference type="Gene3D" id="3.40.50.150">
    <property type="entry name" value="Vaccinia Virus protein VP39"/>
    <property type="match status" value="1"/>
</dbReference>
<dbReference type="Proteomes" id="UP001158598">
    <property type="component" value="Chromosome"/>
</dbReference>
<dbReference type="InterPro" id="IPR013216">
    <property type="entry name" value="Methyltransf_11"/>
</dbReference>
<dbReference type="GO" id="GO:0032259">
    <property type="term" value="P:methylation"/>
    <property type="evidence" value="ECO:0007669"/>
    <property type="project" value="UniProtKB-KW"/>
</dbReference>
<accession>A0AA35XZ48</accession>
<dbReference type="Pfam" id="PF08241">
    <property type="entry name" value="Methyltransf_11"/>
    <property type="match status" value="1"/>
</dbReference>
<dbReference type="HAMAP" id="MF_00835">
    <property type="entry name" value="BioC"/>
    <property type="match status" value="1"/>
</dbReference>